<name>A0ACA9PXY1_9GLOM</name>
<evidence type="ECO:0000313" key="1">
    <source>
        <dbReference type="EMBL" id="CAG8725644.1"/>
    </source>
</evidence>
<dbReference type="Proteomes" id="UP000789920">
    <property type="component" value="Unassembled WGS sequence"/>
</dbReference>
<dbReference type="EMBL" id="CAJVQC010024212">
    <property type="protein sequence ID" value="CAG8725644.1"/>
    <property type="molecule type" value="Genomic_DNA"/>
</dbReference>
<feature type="non-terminal residue" evidence="1">
    <location>
        <position position="1"/>
    </location>
</feature>
<comment type="caution">
    <text evidence="1">The sequence shown here is derived from an EMBL/GenBank/DDBJ whole genome shotgun (WGS) entry which is preliminary data.</text>
</comment>
<keyword evidence="2" id="KW-1185">Reference proteome</keyword>
<sequence>EVTEGPIKKANLLIEISDTGIGIGPEFMQHVWESFSQGDKSINRKQQGTGLGLLICKKLVEINGGEIKAESQLEKGSKFWFTWNVELLLPEISEFQNASIKILFDEQISYVLPYAVRLNRLLIVHPVKSVRNAMVKFLEKSEKVDAFDTFDKAIQEAKSYKQLYKRTYDVVFISLYEKNENEVIKAVSELKEVEKNNLSIILISFPSNTGKALAEKLVRKIGGQATIIYTPITWNKLVNQFSHIMNNKVFDSNRNIENLSVSNHNDNNTNKEVADYGQDNHERITSEN</sequence>
<organism evidence="1 2">
    <name type="scientific">Racocetra persica</name>
    <dbReference type="NCBI Taxonomy" id="160502"/>
    <lineage>
        <taxon>Eukaryota</taxon>
        <taxon>Fungi</taxon>
        <taxon>Fungi incertae sedis</taxon>
        <taxon>Mucoromycota</taxon>
        <taxon>Glomeromycotina</taxon>
        <taxon>Glomeromycetes</taxon>
        <taxon>Diversisporales</taxon>
        <taxon>Gigasporaceae</taxon>
        <taxon>Racocetra</taxon>
    </lineage>
</organism>
<gene>
    <name evidence="1" type="ORF">RPERSI_LOCUS11672</name>
</gene>
<proteinExistence type="predicted"/>
<accession>A0ACA9PXY1</accession>
<feature type="non-terminal residue" evidence="1">
    <location>
        <position position="288"/>
    </location>
</feature>
<reference evidence="1" key="1">
    <citation type="submission" date="2021-06" db="EMBL/GenBank/DDBJ databases">
        <authorList>
            <person name="Kallberg Y."/>
            <person name="Tangrot J."/>
            <person name="Rosling A."/>
        </authorList>
    </citation>
    <scope>NUCLEOTIDE SEQUENCE</scope>
    <source>
        <strain evidence="1">MA461A</strain>
    </source>
</reference>
<protein>
    <submittedName>
        <fullName evidence="1">12421_t:CDS:1</fullName>
    </submittedName>
</protein>
<evidence type="ECO:0000313" key="2">
    <source>
        <dbReference type="Proteomes" id="UP000789920"/>
    </source>
</evidence>